<accession>A0ABT5Q9V5</accession>
<evidence type="ECO:0008006" key="3">
    <source>
        <dbReference type="Google" id="ProtNLM"/>
    </source>
</evidence>
<comment type="caution">
    <text evidence="1">The sequence shown here is derived from an EMBL/GenBank/DDBJ whole genome shotgun (WGS) entry which is preliminary data.</text>
</comment>
<dbReference type="EMBL" id="JAMDGR010000017">
    <property type="protein sequence ID" value="MDD1150993.1"/>
    <property type="molecule type" value="Genomic_DNA"/>
</dbReference>
<protein>
    <recommendedName>
        <fullName evidence="3">Restriction endonuclease</fullName>
    </recommendedName>
</protein>
<sequence>MNHKQILGYLPRDLVDPVMHDVARLTAWAMLGAKTSAPEAFAARVLAPVLLRWNCVLNAPGDEVSEHDKDLVRLTLAVVLHRHGFQDDGLTKAALQAVDRLNDKVVLSDTFYRHREAIKALVASPPTALSRRPATGKNQTFWRAGDAASVQIGEWFYAIYVQSIVGNHEAPIVEIYDFASRQRPGPEDIRACQAKGQRYNDGVERISLYAAYGLRDLPDRANQFQVIASGVSAPRVDHLQPAIGLFAVSDHFRLLKDIQALFGHA</sequence>
<dbReference type="RefSeq" id="WP_273923896.1">
    <property type="nucleotide sequence ID" value="NZ_JAMDGR010000017.1"/>
</dbReference>
<name>A0ABT5Q9V5_9PSED</name>
<proteinExistence type="predicted"/>
<evidence type="ECO:0000313" key="1">
    <source>
        <dbReference type="EMBL" id="MDD1150993.1"/>
    </source>
</evidence>
<keyword evidence="2" id="KW-1185">Reference proteome</keyword>
<gene>
    <name evidence="1" type="ORF">M5G25_22165</name>
</gene>
<evidence type="ECO:0000313" key="2">
    <source>
        <dbReference type="Proteomes" id="UP001217610"/>
    </source>
</evidence>
<reference evidence="1 2" key="1">
    <citation type="submission" date="2022-05" db="EMBL/GenBank/DDBJ databases">
        <title>Novel Pseudomonas spp. Isolated from a Rainbow Trout Aquaculture Facility.</title>
        <authorList>
            <person name="Testerman T."/>
            <person name="Graf J."/>
        </authorList>
    </citation>
    <scope>NUCLEOTIDE SEQUENCE [LARGE SCALE GENOMIC DNA]</scope>
    <source>
        <strain evidence="1 2">ID357</strain>
    </source>
</reference>
<organism evidence="1 2">
    <name type="scientific">Pseudomonas idahonensis</name>
    <dbReference type="NCBI Taxonomy" id="2942628"/>
    <lineage>
        <taxon>Bacteria</taxon>
        <taxon>Pseudomonadati</taxon>
        <taxon>Pseudomonadota</taxon>
        <taxon>Gammaproteobacteria</taxon>
        <taxon>Pseudomonadales</taxon>
        <taxon>Pseudomonadaceae</taxon>
        <taxon>Pseudomonas</taxon>
    </lineage>
</organism>
<dbReference type="Proteomes" id="UP001217610">
    <property type="component" value="Unassembled WGS sequence"/>
</dbReference>